<sequence>MFSSSSSSSSSLSWSTPTTTSTSMTETVNGSHLFKIAGYSLLKGIGIGNYVASDTFTGGGYSWAIYFYPDGKKVQYDAPYVSLFIVLASEGTDVRALFELKLLDQSGKGRHKVHTQFDSGPYTIRNCGSMWGCERFFKRTDLQTSDYLKDDCLKVHCSVGVVRSYTKGPKIYSIAVPPSNLGQNLGQLFETGEGTDVNLEVDGETFAAHCEGHSSDYEGSLPERTASQPSSHVEDPSGSFLERYSKFPPWSCQVKNEDGSIRCTQHERLKQASNVPWTCPWAQLAESLIQTLEKWFEGLGVGPSQRDNEGGSKSRGMRSSRRDNGGGSGSRGMRLSRQRTLKLSRRRTRGPSTPSTEDENNQLGQFLTKQRNLLFLIFLFMFMFMFFLFLFLFFCLFVFLFFVK</sequence>
<reference evidence="5" key="2">
    <citation type="submission" date="2021-01" db="UniProtKB">
        <authorList>
            <consortium name="EnsemblPlants"/>
        </authorList>
    </citation>
    <scope>IDENTIFICATION</scope>
</reference>
<evidence type="ECO:0000256" key="2">
    <source>
        <dbReference type="SAM" id="MobiDB-lite"/>
    </source>
</evidence>
<evidence type="ECO:0000256" key="3">
    <source>
        <dbReference type="SAM" id="Phobius"/>
    </source>
</evidence>
<dbReference type="Gene3D" id="3.30.710.10">
    <property type="entry name" value="Potassium Channel Kv1.1, Chain A"/>
    <property type="match status" value="1"/>
</dbReference>
<dbReference type="CDD" id="cd00121">
    <property type="entry name" value="MATH"/>
    <property type="match status" value="1"/>
</dbReference>
<dbReference type="GO" id="GO:0016567">
    <property type="term" value="P:protein ubiquitination"/>
    <property type="evidence" value="ECO:0007669"/>
    <property type="project" value="InterPro"/>
</dbReference>
<feature type="domain" description="MATH" evidence="4">
    <location>
        <begin position="29"/>
        <end position="159"/>
    </location>
</feature>
<keyword evidence="3" id="KW-0812">Transmembrane</keyword>
<dbReference type="EnsemblPlants" id="QL09p050756:mrna">
    <property type="protein sequence ID" value="QL09p050756:mrna"/>
    <property type="gene ID" value="QL09p050756"/>
</dbReference>
<dbReference type="Gramene" id="QL09p050756:mrna">
    <property type="protein sequence ID" value="QL09p050756:mrna"/>
    <property type="gene ID" value="QL09p050756"/>
</dbReference>
<dbReference type="InParanoid" id="A0A7N2MLV2"/>
<feature type="transmembrane region" description="Helical" evidence="3">
    <location>
        <begin position="373"/>
        <end position="403"/>
    </location>
</feature>
<protein>
    <recommendedName>
        <fullName evidence="4">MATH domain-containing protein</fullName>
    </recommendedName>
</protein>
<evidence type="ECO:0000313" key="5">
    <source>
        <dbReference type="EnsemblPlants" id="QL09p050756:mrna"/>
    </source>
</evidence>
<dbReference type="PANTHER" id="PTHR26379:SF187">
    <property type="entry name" value="OS07G0655300 PROTEIN"/>
    <property type="match status" value="1"/>
</dbReference>
<evidence type="ECO:0000256" key="1">
    <source>
        <dbReference type="ARBA" id="ARBA00004906"/>
    </source>
</evidence>
<dbReference type="SMART" id="SM00061">
    <property type="entry name" value="MATH"/>
    <property type="match status" value="1"/>
</dbReference>
<accession>A0A7N2MLV2</accession>
<evidence type="ECO:0000259" key="4">
    <source>
        <dbReference type="PROSITE" id="PS50144"/>
    </source>
</evidence>
<dbReference type="Gene3D" id="2.60.210.10">
    <property type="entry name" value="Apoptosis, Tumor Necrosis Factor Receptor Associated Protein 2, Chain A"/>
    <property type="match status" value="1"/>
</dbReference>
<feature type="region of interest" description="Disordered" evidence="2">
    <location>
        <begin position="214"/>
        <end position="238"/>
    </location>
</feature>
<evidence type="ECO:0000313" key="6">
    <source>
        <dbReference type="Proteomes" id="UP000594261"/>
    </source>
</evidence>
<dbReference type="PANTHER" id="PTHR26379">
    <property type="entry name" value="BTB/POZ AND MATH DOMAIN-CONTAINING PROTEIN 1"/>
    <property type="match status" value="1"/>
</dbReference>
<dbReference type="EMBL" id="LRBV02000009">
    <property type="status" value="NOT_ANNOTATED_CDS"/>
    <property type="molecule type" value="Genomic_DNA"/>
</dbReference>
<dbReference type="PROSITE" id="PS50144">
    <property type="entry name" value="MATH"/>
    <property type="match status" value="1"/>
</dbReference>
<feature type="compositionally biased region" description="Basic residues" evidence="2">
    <location>
        <begin position="334"/>
        <end position="349"/>
    </location>
</feature>
<feature type="region of interest" description="Disordered" evidence="2">
    <location>
        <begin position="300"/>
        <end position="361"/>
    </location>
</feature>
<dbReference type="Proteomes" id="UP000594261">
    <property type="component" value="Chromosome 9"/>
</dbReference>
<organism evidence="5 6">
    <name type="scientific">Quercus lobata</name>
    <name type="common">Valley oak</name>
    <dbReference type="NCBI Taxonomy" id="97700"/>
    <lineage>
        <taxon>Eukaryota</taxon>
        <taxon>Viridiplantae</taxon>
        <taxon>Streptophyta</taxon>
        <taxon>Embryophyta</taxon>
        <taxon>Tracheophyta</taxon>
        <taxon>Spermatophyta</taxon>
        <taxon>Magnoliopsida</taxon>
        <taxon>eudicotyledons</taxon>
        <taxon>Gunneridae</taxon>
        <taxon>Pentapetalae</taxon>
        <taxon>rosids</taxon>
        <taxon>fabids</taxon>
        <taxon>Fagales</taxon>
        <taxon>Fagaceae</taxon>
        <taxon>Quercus</taxon>
    </lineage>
</organism>
<dbReference type="InterPro" id="IPR011333">
    <property type="entry name" value="SKP1/BTB/POZ_sf"/>
</dbReference>
<dbReference type="SUPFAM" id="SSF49599">
    <property type="entry name" value="TRAF domain-like"/>
    <property type="match status" value="1"/>
</dbReference>
<keyword evidence="3" id="KW-0472">Membrane</keyword>
<proteinExistence type="predicted"/>
<dbReference type="AlphaFoldDB" id="A0A7N2MLV2"/>
<reference evidence="5 6" key="1">
    <citation type="journal article" date="2016" name="G3 (Bethesda)">
        <title>First Draft Assembly and Annotation of the Genome of a California Endemic Oak Quercus lobata Nee (Fagaceae).</title>
        <authorList>
            <person name="Sork V.L."/>
            <person name="Fitz-Gibbon S.T."/>
            <person name="Puiu D."/>
            <person name="Crepeau M."/>
            <person name="Gugger P.F."/>
            <person name="Sherman R."/>
            <person name="Stevens K."/>
            <person name="Langley C.H."/>
            <person name="Pellegrini M."/>
            <person name="Salzberg S.L."/>
        </authorList>
    </citation>
    <scope>NUCLEOTIDE SEQUENCE [LARGE SCALE GENOMIC DNA]</scope>
    <source>
        <strain evidence="5 6">cv. SW786</strain>
    </source>
</reference>
<dbReference type="InterPro" id="IPR045005">
    <property type="entry name" value="BPM1-6"/>
</dbReference>
<name>A0A7N2MLV2_QUELO</name>
<feature type="region of interest" description="Disordered" evidence="2">
    <location>
        <begin position="1"/>
        <end position="25"/>
    </location>
</feature>
<dbReference type="Pfam" id="PF22486">
    <property type="entry name" value="MATH_2"/>
    <property type="match status" value="1"/>
</dbReference>
<keyword evidence="3" id="KW-1133">Transmembrane helix</keyword>
<dbReference type="InterPro" id="IPR008974">
    <property type="entry name" value="TRAF-like"/>
</dbReference>
<comment type="pathway">
    <text evidence="1">Protein modification; protein ubiquitination.</text>
</comment>
<keyword evidence="6" id="KW-1185">Reference proteome</keyword>
<dbReference type="InterPro" id="IPR002083">
    <property type="entry name" value="MATH/TRAF_dom"/>
</dbReference>